<dbReference type="AlphaFoldDB" id="A0A1H9FD75"/>
<keyword evidence="1" id="KW-0808">Transferase</keyword>
<dbReference type="SUPFAM" id="SSF53448">
    <property type="entry name" value="Nucleotide-diphospho-sugar transferases"/>
    <property type="match status" value="1"/>
</dbReference>
<dbReference type="GO" id="GO:0016740">
    <property type="term" value="F:transferase activity"/>
    <property type="evidence" value="ECO:0007669"/>
    <property type="project" value="UniProtKB-KW"/>
</dbReference>
<dbReference type="Proteomes" id="UP000242515">
    <property type="component" value="Unassembled WGS sequence"/>
</dbReference>
<gene>
    <name evidence="1" type="ORF">SAMN05216522_102273</name>
</gene>
<dbReference type="RefSeq" id="WP_092673188.1">
    <property type="nucleotide sequence ID" value="NZ_FOGC01000002.1"/>
</dbReference>
<proteinExistence type="predicted"/>
<name>A0A1H9FD75_9GAMM</name>
<sequence length="240" mass="27667">MLKIIIPMVGEELYHKNSSAFFPKILNEVRGKTIFEYSQSYLKNFKESFDNIYVRPSFANKLYEIDNIIQRVASENAKIINVNDTTAGALCTCLLAAEYWNDEDEIIISSADQFLDVNCQEIVSLFRENNTDVGLMSFSSVHPKWSYIKRDSFNSIIEVVEKKAVSNEALTSFFYFKKASLFFRLATSAIFKSRSTNNIFYLSACINEALLEGVKVSSTKIETQKYFNFYDFNSINRFNQ</sequence>
<accession>A0A1H9FD75</accession>
<dbReference type="InterPro" id="IPR029044">
    <property type="entry name" value="Nucleotide-diphossugar_trans"/>
</dbReference>
<dbReference type="EMBL" id="FOGC01000002">
    <property type="protein sequence ID" value="SEQ35891.1"/>
    <property type="molecule type" value="Genomic_DNA"/>
</dbReference>
<dbReference type="Gene3D" id="3.90.550.10">
    <property type="entry name" value="Spore Coat Polysaccharide Biosynthesis Protein SpsA, Chain A"/>
    <property type="match status" value="1"/>
</dbReference>
<reference evidence="2" key="1">
    <citation type="submission" date="2016-10" db="EMBL/GenBank/DDBJ databases">
        <authorList>
            <person name="Varghese N."/>
            <person name="Submissions S."/>
        </authorList>
    </citation>
    <scope>NUCLEOTIDE SEQUENCE [LARGE SCALE GENOMIC DNA]</scope>
    <source>
        <strain evidence="2">8N4</strain>
    </source>
</reference>
<evidence type="ECO:0000313" key="1">
    <source>
        <dbReference type="EMBL" id="SEQ35891.1"/>
    </source>
</evidence>
<dbReference type="OrthoDB" id="9788272at2"/>
<organism evidence="1 2">
    <name type="scientific">Rosenbergiella nectarea</name>
    <dbReference type="NCBI Taxonomy" id="988801"/>
    <lineage>
        <taxon>Bacteria</taxon>
        <taxon>Pseudomonadati</taxon>
        <taxon>Pseudomonadota</taxon>
        <taxon>Gammaproteobacteria</taxon>
        <taxon>Enterobacterales</taxon>
        <taxon>Erwiniaceae</taxon>
        <taxon>Rosenbergiella</taxon>
    </lineage>
</organism>
<protein>
    <submittedName>
        <fullName evidence="1">Nucleotidyl transferase</fullName>
    </submittedName>
</protein>
<evidence type="ECO:0000313" key="2">
    <source>
        <dbReference type="Proteomes" id="UP000242515"/>
    </source>
</evidence>
<dbReference type="STRING" id="988801.SAMN05216522_102273"/>
<keyword evidence="2" id="KW-1185">Reference proteome</keyword>